<dbReference type="Gene3D" id="2.102.10.10">
    <property type="entry name" value="Rieske [2Fe-2S] iron-sulphur domain"/>
    <property type="match status" value="1"/>
</dbReference>
<dbReference type="GO" id="GO:0051537">
    <property type="term" value="F:2 iron, 2 sulfur cluster binding"/>
    <property type="evidence" value="ECO:0007669"/>
    <property type="project" value="UniProtKB-KW"/>
</dbReference>
<accession>A0A2P2GUD1</accession>
<comment type="caution">
    <text evidence="8">The sequence shown here is derived from an EMBL/GenBank/DDBJ whole genome shotgun (WGS) entry which is preliminary data.</text>
</comment>
<proteinExistence type="predicted"/>
<name>A0A2P2GUD1_STREW</name>
<keyword evidence="3" id="KW-0479">Metal-binding</keyword>
<evidence type="ECO:0000256" key="4">
    <source>
        <dbReference type="ARBA" id="ARBA00023002"/>
    </source>
</evidence>
<keyword evidence="6" id="KW-0411">Iron-sulfur</keyword>
<dbReference type="OrthoDB" id="4034653at2"/>
<dbReference type="GO" id="GO:0016705">
    <property type="term" value="F:oxidoreductase activity, acting on paired donors, with incorporation or reduction of molecular oxygen"/>
    <property type="evidence" value="ECO:0007669"/>
    <property type="project" value="UniProtKB-ARBA"/>
</dbReference>
<evidence type="ECO:0000256" key="1">
    <source>
        <dbReference type="ARBA" id="ARBA00001962"/>
    </source>
</evidence>
<evidence type="ECO:0000256" key="6">
    <source>
        <dbReference type="ARBA" id="ARBA00023014"/>
    </source>
</evidence>
<dbReference type="Gene3D" id="3.90.380.10">
    <property type="entry name" value="Naphthalene 1,2-dioxygenase Alpha Subunit, Chain A, domain 1"/>
    <property type="match status" value="2"/>
</dbReference>
<dbReference type="GO" id="GO:0005506">
    <property type="term" value="F:iron ion binding"/>
    <property type="evidence" value="ECO:0007669"/>
    <property type="project" value="InterPro"/>
</dbReference>
<feature type="domain" description="Rieske" evidence="7">
    <location>
        <begin position="46"/>
        <end position="101"/>
    </location>
</feature>
<dbReference type="GO" id="GO:0004497">
    <property type="term" value="F:monooxygenase activity"/>
    <property type="evidence" value="ECO:0007669"/>
    <property type="project" value="UniProtKB-ARBA"/>
</dbReference>
<dbReference type="EMBL" id="LAQS01000005">
    <property type="protein sequence ID" value="KKZ75104.1"/>
    <property type="molecule type" value="Genomic_DNA"/>
</dbReference>
<evidence type="ECO:0000256" key="3">
    <source>
        <dbReference type="ARBA" id="ARBA00022723"/>
    </source>
</evidence>
<protein>
    <submittedName>
        <fullName evidence="8">Diguanylate cyclase</fullName>
    </submittedName>
</protein>
<dbReference type="SUPFAM" id="SSF50022">
    <property type="entry name" value="ISP domain"/>
    <property type="match status" value="1"/>
</dbReference>
<reference evidence="8 9" key="1">
    <citation type="submission" date="2015-05" db="EMBL/GenBank/DDBJ databases">
        <title>Draft Genome assembly of Streptomyces showdoensis.</title>
        <authorList>
            <person name="Thapa K.K."/>
            <person name="Metsa-Ketela M."/>
        </authorList>
    </citation>
    <scope>NUCLEOTIDE SEQUENCE [LARGE SCALE GENOMIC DNA]</scope>
    <source>
        <strain evidence="8 9">ATCC 15227</strain>
    </source>
</reference>
<keyword evidence="2" id="KW-0001">2Fe-2S</keyword>
<evidence type="ECO:0000256" key="5">
    <source>
        <dbReference type="ARBA" id="ARBA00023004"/>
    </source>
</evidence>
<organism evidence="8 9">
    <name type="scientific">Streptomyces showdoensis</name>
    <dbReference type="NCBI Taxonomy" id="68268"/>
    <lineage>
        <taxon>Bacteria</taxon>
        <taxon>Bacillati</taxon>
        <taxon>Actinomycetota</taxon>
        <taxon>Actinomycetes</taxon>
        <taxon>Kitasatosporales</taxon>
        <taxon>Streptomycetaceae</taxon>
        <taxon>Streptomyces</taxon>
    </lineage>
</organism>
<keyword evidence="9" id="KW-1185">Reference proteome</keyword>
<dbReference type="SUPFAM" id="SSF55961">
    <property type="entry name" value="Bet v1-like"/>
    <property type="match status" value="1"/>
</dbReference>
<evidence type="ECO:0000313" key="8">
    <source>
        <dbReference type="EMBL" id="KKZ75104.1"/>
    </source>
</evidence>
<dbReference type="InterPro" id="IPR036922">
    <property type="entry name" value="Rieske_2Fe-2S_sf"/>
</dbReference>
<dbReference type="Proteomes" id="UP000265325">
    <property type="component" value="Unassembled WGS sequence"/>
</dbReference>
<keyword evidence="4" id="KW-0560">Oxidoreductase</keyword>
<dbReference type="PANTHER" id="PTHR43756">
    <property type="entry name" value="CHOLINE MONOOXYGENASE, CHLOROPLASTIC"/>
    <property type="match status" value="1"/>
</dbReference>
<dbReference type="InterPro" id="IPR017941">
    <property type="entry name" value="Rieske_2Fe-2S"/>
</dbReference>
<dbReference type="AlphaFoldDB" id="A0A2P2GUD1"/>
<evidence type="ECO:0000313" key="9">
    <source>
        <dbReference type="Proteomes" id="UP000265325"/>
    </source>
</evidence>
<gene>
    <name evidence="8" type="ORF">VO63_04710</name>
</gene>
<comment type="cofactor">
    <cofactor evidence="1">
        <name>Fe cation</name>
        <dbReference type="ChEBI" id="CHEBI:24875"/>
    </cofactor>
</comment>
<evidence type="ECO:0000259" key="7">
    <source>
        <dbReference type="PROSITE" id="PS51296"/>
    </source>
</evidence>
<dbReference type="PANTHER" id="PTHR43756:SF5">
    <property type="entry name" value="CHOLINE MONOOXYGENASE, CHLOROPLASTIC"/>
    <property type="match status" value="1"/>
</dbReference>
<dbReference type="InterPro" id="IPR001663">
    <property type="entry name" value="Rng_hydr_dOase-A"/>
</dbReference>
<sequence length="325" mass="35359">MRLTEILAELERYLDDDAPQVSLPPAAFTSPELWEAERELVLARSWLLAAHADQLAGPGASVTLAPAGRPVTVTREPDGTLRARSALGPHRPTPAVEEWRGLVFLNPDGTAEPLAPHLRRTGEELTAYRLSEMTQVASWTEEWRCNWKIAVQNAHENYHAMGLHPTTVALITPPGGAMEVRTETRWVTRLLSPFREPLAATALPLDADQRATMYNCAVFPCGSLAAFGDSVVWITMIPLAVDRVEVRGGVLMHPAALAGLDQDALDEQFAELAAGAEVVNREDRVGMEAVQRVAGSRFAARGHLSPKEPGVTAFYRALARSLTAP</sequence>
<keyword evidence="5" id="KW-0408">Iron</keyword>
<dbReference type="InterPro" id="IPR015879">
    <property type="entry name" value="Ring_hydroxy_dOase_asu_C_dom"/>
</dbReference>
<dbReference type="PROSITE" id="PS51296">
    <property type="entry name" value="RIESKE"/>
    <property type="match status" value="1"/>
</dbReference>
<dbReference type="Pfam" id="PF00848">
    <property type="entry name" value="Ring_hydroxyl_A"/>
    <property type="match status" value="1"/>
</dbReference>
<dbReference type="RefSeq" id="WP_046906227.1">
    <property type="nucleotide sequence ID" value="NZ_BAAAXG010000004.1"/>
</dbReference>
<evidence type="ECO:0000256" key="2">
    <source>
        <dbReference type="ARBA" id="ARBA00022714"/>
    </source>
</evidence>